<keyword evidence="3" id="KW-1185">Reference proteome</keyword>
<sequence>MALRIALDIAERVSGQARGDEDYIVTRIKCAVVTKHKALLNWRIVSLFSRTPHMYRNYSSDPVVLWRHNKDMVLMNVSMLFYVSCSGISALKTSSTLFFWPSAGTRKPPDFPAIRRRENCGTVAHGFPRLRIAVKGRAMSAFRRHSLKELRCAIVRTGYSRENEDSRQTRKPKLRYAILRLETPTDCISSCRTGFPPFQRYEIYDTLSYDISEQILRCAARFLTHSPGTLTLRGTCGPAEAHPNLYCLSRTVVELCSRLLHKRFSGDGTLQISLSMRSFHHSHHESNLNESGTRENLRRGLSDCLCPTPRLGDVPWYHLLVHPSVQIPYSYYVRYDGPSTAKYSSLKVECRDTTLGDLGCLGKRGCVGIKLKVHQFTIHLVSHAGNQARMLGHGTAPTPQMPRCLPPQTPRVSKAVLPSVMLVMWSPVSNKYKERTWVWSSAGMKGQRKREIPENTPRQKASPGTIPTCENLGVTQPGIEPGSHWWKASSLTTQPPRPPSRLEPE</sequence>
<evidence type="ECO:0000313" key="3">
    <source>
        <dbReference type="Proteomes" id="UP001159363"/>
    </source>
</evidence>
<name>A0ABQ9H5V4_9NEOP</name>
<organism evidence="2 3">
    <name type="scientific">Dryococelus australis</name>
    <dbReference type="NCBI Taxonomy" id="614101"/>
    <lineage>
        <taxon>Eukaryota</taxon>
        <taxon>Metazoa</taxon>
        <taxon>Ecdysozoa</taxon>
        <taxon>Arthropoda</taxon>
        <taxon>Hexapoda</taxon>
        <taxon>Insecta</taxon>
        <taxon>Pterygota</taxon>
        <taxon>Neoptera</taxon>
        <taxon>Polyneoptera</taxon>
        <taxon>Phasmatodea</taxon>
        <taxon>Verophasmatodea</taxon>
        <taxon>Anareolatae</taxon>
        <taxon>Phasmatidae</taxon>
        <taxon>Eurycanthinae</taxon>
        <taxon>Dryococelus</taxon>
    </lineage>
</organism>
<dbReference type="Proteomes" id="UP001159363">
    <property type="component" value="Chromosome 6"/>
</dbReference>
<feature type="region of interest" description="Disordered" evidence="1">
    <location>
        <begin position="443"/>
        <end position="505"/>
    </location>
</feature>
<accession>A0ABQ9H5V4</accession>
<evidence type="ECO:0000256" key="1">
    <source>
        <dbReference type="SAM" id="MobiDB-lite"/>
    </source>
</evidence>
<proteinExistence type="predicted"/>
<reference evidence="2 3" key="1">
    <citation type="submission" date="2023-02" db="EMBL/GenBank/DDBJ databases">
        <title>LHISI_Scaffold_Assembly.</title>
        <authorList>
            <person name="Stuart O.P."/>
            <person name="Cleave R."/>
            <person name="Magrath M.J.L."/>
            <person name="Mikheyev A.S."/>
        </authorList>
    </citation>
    <scope>NUCLEOTIDE SEQUENCE [LARGE SCALE GENOMIC DNA]</scope>
    <source>
        <strain evidence="2">Daus_M_001</strain>
        <tissue evidence="2">Leg muscle</tissue>
    </source>
</reference>
<dbReference type="EMBL" id="JARBHB010000007">
    <property type="protein sequence ID" value="KAJ8879680.1"/>
    <property type="molecule type" value="Genomic_DNA"/>
</dbReference>
<comment type="caution">
    <text evidence="2">The sequence shown here is derived from an EMBL/GenBank/DDBJ whole genome shotgun (WGS) entry which is preliminary data.</text>
</comment>
<evidence type="ECO:0000313" key="2">
    <source>
        <dbReference type="EMBL" id="KAJ8879680.1"/>
    </source>
</evidence>
<protein>
    <submittedName>
        <fullName evidence="2">Uncharacterized protein</fullName>
    </submittedName>
</protein>
<gene>
    <name evidence="2" type="ORF">PR048_020288</name>
</gene>